<evidence type="ECO:0000313" key="5">
    <source>
        <dbReference type="Proteomes" id="UP001155483"/>
    </source>
</evidence>
<accession>A0A9X3B8B1</accession>
<evidence type="ECO:0000313" key="4">
    <source>
        <dbReference type="EMBL" id="MCU7550445.1"/>
    </source>
</evidence>
<proteinExistence type="predicted"/>
<keyword evidence="1" id="KW-0175">Coiled coil</keyword>
<keyword evidence="5" id="KW-1185">Reference proteome</keyword>
<feature type="domain" description="Transposase IS110-like N-terminal" evidence="2">
    <location>
        <begin position="9"/>
        <end position="163"/>
    </location>
</feature>
<dbReference type="InterPro" id="IPR002525">
    <property type="entry name" value="Transp_IS110-like_N"/>
</dbReference>
<dbReference type="RefSeq" id="WP_279297885.1">
    <property type="nucleotide sequence ID" value="NZ_JAOTIF010000012.1"/>
</dbReference>
<dbReference type="Pfam" id="PF02371">
    <property type="entry name" value="Transposase_20"/>
    <property type="match status" value="1"/>
</dbReference>
<protein>
    <submittedName>
        <fullName evidence="4">IS110 family transposase</fullName>
    </submittedName>
</protein>
<reference evidence="4" key="2">
    <citation type="submission" date="2023-04" db="EMBL/GenBank/DDBJ databases">
        <title>Paracnuella aquatica gen. nov., sp. nov., a member of the family Chitinophagaceae isolated from a hot spring.</title>
        <authorList>
            <person name="Wang C."/>
        </authorList>
    </citation>
    <scope>NUCLEOTIDE SEQUENCE</scope>
    <source>
        <strain evidence="4">LB-8</strain>
    </source>
</reference>
<evidence type="ECO:0000259" key="2">
    <source>
        <dbReference type="Pfam" id="PF01548"/>
    </source>
</evidence>
<dbReference type="InterPro" id="IPR003346">
    <property type="entry name" value="Transposase_20"/>
</dbReference>
<dbReference type="EMBL" id="JAOTIF010000012">
    <property type="protein sequence ID" value="MCU7550445.1"/>
    <property type="molecule type" value="Genomic_DNA"/>
</dbReference>
<dbReference type="GO" id="GO:0004803">
    <property type="term" value="F:transposase activity"/>
    <property type="evidence" value="ECO:0007669"/>
    <property type="project" value="InterPro"/>
</dbReference>
<feature type="domain" description="Transposase IS116/IS110/IS902 C-terminal" evidence="3">
    <location>
        <begin position="211"/>
        <end position="296"/>
    </location>
</feature>
<feature type="coiled-coil region" evidence="1">
    <location>
        <begin position="174"/>
        <end position="201"/>
    </location>
</feature>
<name>A0A9X3B8B1_9BACT</name>
<reference evidence="4" key="1">
    <citation type="submission" date="2022-09" db="EMBL/GenBank/DDBJ databases">
        <authorList>
            <person name="Yuan C."/>
            <person name="Ke Z."/>
        </authorList>
    </citation>
    <scope>NUCLEOTIDE SEQUENCE</scope>
    <source>
        <strain evidence="4">LB-8</strain>
    </source>
</reference>
<dbReference type="GO" id="GO:0006313">
    <property type="term" value="P:DNA transposition"/>
    <property type="evidence" value="ECO:0007669"/>
    <property type="project" value="InterPro"/>
</dbReference>
<dbReference type="AlphaFoldDB" id="A0A9X3B8B1"/>
<dbReference type="PANTHER" id="PTHR33055">
    <property type="entry name" value="TRANSPOSASE FOR INSERTION SEQUENCE ELEMENT IS1111A"/>
    <property type="match status" value="1"/>
</dbReference>
<dbReference type="GO" id="GO:0003677">
    <property type="term" value="F:DNA binding"/>
    <property type="evidence" value="ECO:0007669"/>
    <property type="project" value="InterPro"/>
</dbReference>
<gene>
    <name evidence="4" type="ORF">OCK74_15090</name>
</gene>
<evidence type="ECO:0000259" key="3">
    <source>
        <dbReference type="Pfam" id="PF02371"/>
    </source>
</evidence>
<organism evidence="4 5">
    <name type="scientific">Paraflavisolibacter caeni</name>
    <dbReference type="NCBI Taxonomy" id="2982496"/>
    <lineage>
        <taxon>Bacteria</taxon>
        <taxon>Pseudomonadati</taxon>
        <taxon>Bacteroidota</taxon>
        <taxon>Chitinophagia</taxon>
        <taxon>Chitinophagales</taxon>
        <taxon>Chitinophagaceae</taxon>
        <taxon>Paraflavisolibacter</taxon>
    </lineage>
</organism>
<sequence>MQTIFRQCIGIDIAKSTFTACICQQFNTGQTTCSPVSEFEHSRHGFNQLLKWVRKHAVVAPQAVFVMEATGIYYEPLAYHLHELGQPVCVVLPNKVKHYAKSLNIKSKTDIIDARLIAQMGAERALEEWTPPAEVFRNLRALTRLYTDIKSQKTAFVNRLHSMEAGHEPLPFIVRSTKEMIRKLDREIDKTKAEITTLIASDQGLQQKVDKLLTIKGVGLMTIAIVVAETQGFKLITNVKQLASYAGYDVVQRESGSSTKGKTRISKKGNSRIRAALYFPALVAARHNKNFQGMYQRINQSKASKMVGVTAVQRKLLILLYTLWREDTVYDENKANKTSGNQETKFLLRLNDAVVEKQQADPKSLPAQDELPLNLSTEALLRL</sequence>
<dbReference type="Proteomes" id="UP001155483">
    <property type="component" value="Unassembled WGS sequence"/>
</dbReference>
<dbReference type="Pfam" id="PF01548">
    <property type="entry name" value="DEDD_Tnp_IS110"/>
    <property type="match status" value="1"/>
</dbReference>
<dbReference type="PANTHER" id="PTHR33055:SF13">
    <property type="entry name" value="TRANSPOSASE"/>
    <property type="match status" value="1"/>
</dbReference>
<comment type="caution">
    <text evidence="4">The sequence shown here is derived from an EMBL/GenBank/DDBJ whole genome shotgun (WGS) entry which is preliminary data.</text>
</comment>
<dbReference type="InterPro" id="IPR047650">
    <property type="entry name" value="Transpos_IS110"/>
</dbReference>
<evidence type="ECO:0000256" key="1">
    <source>
        <dbReference type="SAM" id="Coils"/>
    </source>
</evidence>
<dbReference type="NCBIfam" id="NF033542">
    <property type="entry name" value="transpos_IS110"/>
    <property type="match status" value="1"/>
</dbReference>